<sequence length="118" mass="13390">MFLVVMPCGGGLTEYNRDRRLRRFTASYWGPPPPIVGFFCGGGEALNTSPDAIFSKQMLREVFKCSQNRLYVAAEQITKHEAYIENGNNPLAPLWAWCEVLKTVPKNPRPYRPKGAKR</sequence>
<dbReference type="STRING" id="756272.Plabr_3645"/>
<dbReference type="Proteomes" id="UP000006860">
    <property type="component" value="Chromosome"/>
</dbReference>
<proteinExistence type="predicted"/>
<dbReference type="AlphaFoldDB" id="F0SQ65"/>
<organism evidence="1 2">
    <name type="scientific">Rubinisphaera brasiliensis (strain ATCC 49424 / DSM 5305 / JCM 21570 / IAM 15109 / NBRC 103401 / IFAM 1448)</name>
    <name type="common">Planctomyces brasiliensis</name>
    <dbReference type="NCBI Taxonomy" id="756272"/>
    <lineage>
        <taxon>Bacteria</taxon>
        <taxon>Pseudomonadati</taxon>
        <taxon>Planctomycetota</taxon>
        <taxon>Planctomycetia</taxon>
        <taxon>Planctomycetales</taxon>
        <taxon>Planctomycetaceae</taxon>
        <taxon>Rubinisphaera</taxon>
    </lineage>
</organism>
<evidence type="ECO:0000313" key="2">
    <source>
        <dbReference type="Proteomes" id="UP000006860"/>
    </source>
</evidence>
<keyword evidence="2" id="KW-1185">Reference proteome</keyword>
<protein>
    <submittedName>
        <fullName evidence="1">Uncharacterized protein</fullName>
    </submittedName>
</protein>
<dbReference type="KEGG" id="pbs:Plabr_3645"/>
<gene>
    <name evidence="1" type="ordered locus">Plabr_3645</name>
</gene>
<dbReference type="HOGENOM" id="CLU_2071392_0_0_0"/>
<reference evidence="2" key="1">
    <citation type="submission" date="2011-02" db="EMBL/GenBank/DDBJ databases">
        <title>The complete genome of Planctomyces brasiliensis DSM 5305.</title>
        <authorList>
            <person name="Lucas S."/>
            <person name="Copeland A."/>
            <person name="Lapidus A."/>
            <person name="Bruce D."/>
            <person name="Goodwin L."/>
            <person name="Pitluck S."/>
            <person name="Kyrpides N."/>
            <person name="Mavromatis K."/>
            <person name="Pagani I."/>
            <person name="Ivanova N."/>
            <person name="Ovchinnikova G."/>
            <person name="Lu M."/>
            <person name="Detter J.C."/>
            <person name="Han C."/>
            <person name="Land M."/>
            <person name="Hauser L."/>
            <person name="Markowitz V."/>
            <person name="Cheng J.-F."/>
            <person name="Hugenholtz P."/>
            <person name="Woyke T."/>
            <person name="Wu D."/>
            <person name="Tindall B."/>
            <person name="Pomrenke H.G."/>
            <person name="Brambilla E."/>
            <person name="Klenk H.-P."/>
            <person name="Eisen J.A."/>
        </authorList>
    </citation>
    <scope>NUCLEOTIDE SEQUENCE [LARGE SCALE GENOMIC DNA]</scope>
    <source>
        <strain evidence="2">ATCC 49424 / DSM 5305 / JCM 21570 / NBRC 103401 / IFAM 1448</strain>
    </source>
</reference>
<evidence type="ECO:0000313" key="1">
    <source>
        <dbReference type="EMBL" id="ADY61242.1"/>
    </source>
</evidence>
<name>F0SQ65_RUBBR</name>
<accession>F0SQ65</accession>
<dbReference type="EMBL" id="CP002546">
    <property type="protein sequence ID" value="ADY61242.1"/>
    <property type="molecule type" value="Genomic_DNA"/>
</dbReference>